<gene>
    <name evidence="1" type="primary">SNQ2_8</name>
    <name evidence="1" type="ORF">FBU59_004231</name>
</gene>
<dbReference type="Proteomes" id="UP001150603">
    <property type="component" value="Unassembled WGS sequence"/>
</dbReference>
<accession>A0ACC1J696</accession>
<proteinExistence type="predicted"/>
<name>A0ACC1J696_9FUNG</name>
<keyword evidence="1" id="KW-0547">Nucleotide-binding</keyword>
<evidence type="ECO:0000313" key="1">
    <source>
        <dbReference type="EMBL" id="KAJ1939109.1"/>
    </source>
</evidence>
<dbReference type="EMBL" id="JANBPW010002953">
    <property type="protein sequence ID" value="KAJ1939109.1"/>
    <property type="molecule type" value="Genomic_DNA"/>
</dbReference>
<evidence type="ECO:0000313" key="2">
    <source>
        <dbReference type="Proteomes" id="UP001150603"/>
    </source>
</evidence>
<keyword evidence="1" id="KW-0067">ATP-binding</keyword>
<feature type="non-terminal residue" evidence="1">
    <location>
        <position position="599"/>
    </location>
</feature>
<protein>
    <submittedName>
        <fullName evidence="1">ATP-binding cassette transporter snq2</fullName>
    </submittedName>
</protein>
<keyword evidence="2" id="KW-1185">Reference proteome</keyword>
<comment type="caution">
    <text evidence="1">The sequence shown here is derived from an EMBL/GenBank/DDBJ whole genome shotgun (WGS) entry which is preliminary data.</text>
</comment>
<organism evidence="1 2">
    <name type="scientific">Linderina macrospora</name>
    <dbReference type="NCBI Taxonomy" id="4868"/>
    <lineage>
        <taxon>Eukaryota</taxon>
        <taxon>Fungi</taxon>
        <taxon>Fungi incertae sedis</taxon>
        <taxon>Zoopagomycota</taxon>
        <taxon>Kickxellomycotina</taxon>
        <taxon>Kickxellomycetes</taxon>
        <taxon>Kickxellales</taxon>
        <taxon>Kickxellaceae</taxon>
        <taxon>Linderina</taxon>
    </lineage>
</organism>
<sequence length="599" mass="67706">MPDEVAKSYRGEVAYNQEDDVHFPTLTVRKTLEFAIKCKTPSKKMLPDPETYQKELLDALLDMYGLNPCADTIVGNAFLRGTSGGERKRVSIAEQIASGASVDIWDGSTRGLDSSSALDYVRSLRIGSDVLRTSMIVTIYQASENIYNLFDKVMVIDEGRQLYFGPANKAVEYFESIGIKKPPRQTTSDFLTGVTQTNERKLMPGWEGRAPTTAEDFEQLWLASKEREELQQQITAFEQRLEEDDRGNEIRQFANQVKMGTEKSKMRKLSPYTTTFFFQFDRLVRREWEIFIGNKQALIFKIIYNIAFAIIVGTLFIRLPSTTAGAFSRGGVLFFSMLFNTLTAQSEIPKAATGREVVYKHKALAMYHPAALSLAQTFVDLPFATFQVLIFGSIVYWATGLERTGGHYLAAMLFLLISTLCLTAFFRLIGNASPYLDFGHTVSGIALLYMTLYVGYLIPPTKMHRYMVWAYWANPLAYGFKALLCNEFKDRVMRCADSDLIPHGPGFTNIANQVCAIKGSIPGQRYVSGRRYIEDSYDFHAKDEWKNFLAVVGFWLLFVAAIAAVMEWVEYGNTGYSINVYKRYPPKVAALEDTDDDVD</sequence>
<reference evidence="1" key="1">
    <citation type="submission" date="2022-07" db="EMBL/GenBank/DDBJ databases">
        <title>Phylogenomic reconstructions and comparative analyses of Kickxellomycotina fungi.</title>
        <authorList>
            <person name="Reynolds N.K."/>
            <person name="Stajich J.E."/>
            <person name="Barry K."/>
            <person name="Grigoriev I.V."/>
            <person name="Crous P."/>
            <person name="Smith M.E."/>
        </authorList>
    </citation>
    <scope>NUCLEOTIDE SEQUENCE</scope>
    <source>
        <strain evidence="1">NRRL 5244</strain>
    </source>
</reference>